<sequence>MPYPFLLLRADRPFGRQRGFTLIELLVVVVILGILAAIAYPAYTQYVERSQRADAQAVMLEIAGKLERCYTKNYSYKDCEAAKDKRDDATSELYTDGFRFRLDLGSGAYKIVAEGGKRAKDGCETLTLKDSGAQLPEGCW</sequence>
<evidence type="ECO:0000313" key="3">
    <source>
        <dbReference type="Proteomes" id="UP001500133"/>
    </source>
</evidence>
<dbReference type="PANTHER" id="PTHR30093">
    <property type="entry name" value="GENERAL SECRETION PATHWAY PROTEIN G"/>
    <property type="match status" value="1"/>
</dbReference>
<evidence type="ECO:0000256" key="1">
    <source>
        <dbReference type="SAM" id="Phobius"/>
    </source>
</evidence>
<dbReference type="EMBL" id="BAAAZT010000070">
    <property type="protein sequence ID" value="GAA3906277.1"/>
    <property type="molecule type" value="Genomic_DNA"/>
</dbReference>
<keyword evidence="1" id="KW-0472">Membrane</keyword>
<protein>
    <submittedName>
        <fullName evidence="2">Type IV pilin protein</fullName>
    </submittedName>
</protein>
<dbReference type="PROSITE" id="PS00409">
    <property type="entry name" value="PROKAR_NTER_METHYL"/>
    <property type="match status" value="1"/>
</dbReference>
<accession>A0ABP7LRX6</accession>
<dbReference type="InterPro" id="IPR012902">
    <property type="entry name" value="N_methyl_site"/>
</dbReference>
<dbReference type="Gene3D" id="3.30.700.10">
    <property type="entry name" value="Glycoprotein, Type 4 Pilin"/>
    <property type="match status" value="1"/>
</dbReference>
<dbReference type="InterPro" id="IPR031982">
    <property type="entry name" value="PilE-like"/>
</dbReference>
<dbReference type="RefSeq" id="WP_344704054.1">
    <property type="nucleotide sequence ID" value="NZ_BAAAZT010000070.1"/>
</dbReference>
<dbReference type="Pfam" id="PF16732">
    <property type="entry name" value="ComP_DUS"/>
    <property type="match status" value="1"/>
</dbReference>
<dbReference type="Pfam" id="PF07963">
    <property type="entry name" value="N_methyl"/>
    <property type="match status" value="1"/>
</dbReference>
<dbReference type="InterPro" id="IPR045584">
    <property type="entry name" value="Pilin-like"/>
</dbReference>
<dbReference type="PANTHER" id="PTHR30093:SF47">
    <property type="entry name" value="TYPE IV PILUS NON-CORE MINOR PILIN PILE"/>
    <property type="match status" value="1"/>
</dbReference>
<reference evidence="3" key="1">
    <citation type="journal article" date="2019" name="Int. J. Syst. Evol. Microbiol.">
        <title>The Global Catalogue of Microorganisms (GCM) 10K type strain sequencing project: providing services to taxonomists for standard genome sequencing and annotation.</title>
        <authorList>
            <consortium name="The Broad Institute Genomics Platform"/>
            <consortium name="The Broad Institute Genome Sequencing Center for Infectious Disease"/>
            <person name="Wu L."/>
            <person name="Ma J."/>
        </authorList>
    </citation>
    <scope>NUCLEOTIDE SEQUENCE [LARGE SCALE GENOMIC DNA]</scope>
    <source>
        <strain evidence="3">JCM 16914</strain>
    </source>
</reference>
<dbReference type="Proteomes" id="UP001500133">
    <property type="component" value="Unassembled WGS sequence"/>
</dbReference>
<keyword evidence="3" id="KW-1185">Reference proteome</keyword>
<dbReference type="NCBIfam" id="TIGR02532">
    <property type="entry name" value="IV_pilin_GFxxxE"/>
    <property type="match status" value="1"/>
</dbReference>
<keyword evidence="1" id="KW-0812">Transmembrane</keyword>
<comment type="caution">
    <text evidence="2">The sequence shown here is derived from an EMBL/GenBank/DDBJ whole genome shotgun (WGS) entry which is preliminary data.</text>
</comment>
<keyword evidence="1" id="KW-1133">Transmembrane helix</keyword>
<evidence type="ECO:0000313" key="2">
    <source>
        <dbReference type="EMBL" id="GAA3906277.1"/>
    </source>
</evidence>
<feature type="transmembrane region" description="Helical" evidence="1">
    <location>
        <begin position="20"/>
        <end position="43"/>
    </location>
</feature>
<proteinExistence type="predicted"/>
<gene>
    <name evidence="2" type="ORF">GCM10022228_15640</name>
</gene>
<name>A0ABP7LRX6_9GAMM</name>
<dbReference type="SUPFAM" id="SSF54523">
    <property type="entry name" value="Pili subunits"/>
    <property type="match status" value="1"/>
</dbReference>
<organism evidence="2 3">
    <name type="scientific">Halomonas cibimaris</name>
    <dbReference type="NCBI Taxonomy" id="657012"/>
    <lineage>
        <taxon>Bacteria</taxon>
        <taxon>Pseudomonadati</taxon>
        <taxon>Pseudomonadota</taxon>
        <taxon>Gammaproteobacteria</taxon>
        <taxon>Oceanospirillales</taxon>
        <taxon>Halomonadaceae</taxon>
        <taxon>Halomonas</taxon>
    </lineage>
</organism>